<evidence type="ECO:0000313" key="1">
    <source>
        <dbReference type="EMBL" id="SAM71051.1"/>
    </source>
</evidence>
<dbReference type="EMBL" id="LT558118">
    <property type="protein sequence ID" value="SAM71051.1"/>
    <property type="molecule type" value="Genomic_DNA"/>
</dbReference>
<proteinExistence type="predicted"/>
<protein>
    <submittedName>
        <fullName evidence="1">Uncharacterized protein</fullName>
    </submittedName>
</protein>
<gene>
    <name evidence="1" type="ORF">UBRO_21047</name>
</gene>
<organism evidence="1 2">
    <name type="scientific">Ustilago bromivora</name>
    <dbReference type="NCBI Taxonomy" id="307758"/>
    <lineage>
        <taxon>Eukaryota</taxon>
        <taxon>Fungi</taxon>
        <taxon>Dikarya</taxon>
        <taxon>Basidiomycota</taxon>
        <taxon>Ustilaginomycotina</taxon>
        <taxon>Ustilaginomycetes</taxon>
        <taxon>Ustilaginales</taxon>
        <taxon>Ustilaginaceae</taxon>
        <taxon>Ustilago</taxon>
    </lineage>
</organism>
<sequence length="198" mass="22626">MHRQTLSNTAFLILPVLDGWRQEEPLNATRKDVAELTTNSFIRRNRQPERPFSMQKEYHFDQLMQCCKADLLISAFLKMRCKNHKCPGMITTTKSQRLEFWLKRPTGNSSDLKDDIDQICERSGKTDTREGSGTTMSHSLLYIRAVQRNQYLCASMQNFRVGMSVFSTLCGASRDGLNIPIVIRLISPDQSASKVNFG</sequence>
<reference evidence="2" key="1">
    <citation type="submission" date="2016-04" db="EMBL/GenBank/DDBJ databases">
        <authorList>
            <person name="Guldener U."/>
            <person name="Guldener U."/>
        </authorList>
    </citation>
    <scope>NUCLEOTIDE SEQUENCE [LARGE SCALE GENOMIC DNA]</scope>
    <source>
        <strain evidence="2">UB2112</strain>
    </source>
</reference>
<evidence type="ECO:0000313" key="2">
    <source>
        <dbReference type="Proteomes" id="UP000179920"/>
    </source>
</evidence>
<accession>A0A1K0H6X4</accession>
<dbReference type="AlphaFoldDB" id="A0A1K0H6X4"/>
<dbReference type="Proteomes" id="UP000179920">
    <property type="component" value="Chromosome II"/>
</dbReference>
<name>A0A1K0H6X4_9BASI</name>